<keyword evidence="1" id="KW-1133">Transmembrane helix</keyword>
<evidence type="ECO:0000256" key="1">
    <source>
        <dbReference type="SAM" id="Phobius"/>
    </source>
</evidence>
<reference evidence="3" key="1">
    <citation type="journal article" date="2019" name="Int. J. Syst. Evol. Microbiol.">
        <title>The Global Catalogue of Microorganisms (GCM) 10K type strain sequencing project: providing services to taxonomists for standard genome sequencing and annotation.</title>
        <authorList>
            <consortium name="The Broad Institute Genomics Platform"/>
            <consortium name="The Broad Institute Genome Sequencing Center for Infectious Disease"/>
            <person name="Wu L."/>
            <person name="Ma J."/>
        </authorList>
    </citation>
    <scope>NUCLEOTIDE SEQUENCE [LARGE SCALE GENOMIC DNA]</scope>
    <source>
        <strain evidence="3">CGMCC 1.15928</strain>
    </source>
</reference>
<evidence type="ECO:0000313" key="3">
    <source>
        <dbReference type="Proteomes" id="UP000628854"/>
    </source>
</evidence>
<feature type="transmembrane region" description="Helical" evidence="1">
    <location>
        <begin position="6"/>
        <end position="25"/>
    </location>
</feature>
<sequence length="114" mass="11486">MAYMDNKNMSVLAGVVAGGIGAYLGYEQAGATGVNPFLGAAIYGGAGFVIGAAGAFLLKSLSQFLVFILLIAAILYVARDPIEQMTGMDPVDAVITTLQGWGIPVGGFAPAGGD</sequence>
<keyword evidence="3" id="KW-1185">Reference proteome</keyword>
<proteinExistence type="predicted"/>
<accession>A0ABQ1J9I2</accession>
<name>A0ABQ1J9I2_9PROT</name>
<feature type="transmembrane region" description="Helical" evidence="1">
    <location>
        <begin position="61"/>
        <end position="78"/>
    </location>
</feature>
<keyword evidence="1" id="KW-0812">Transmembrane</keyword>
<evidence type="ECO:0000313" key="2">
    <source>
        <dbReference type="EMBL" id="GGB63392.1"/>
    </source>
</evidence>
<keyword evidence="1" id="KW-0472">Membrane</keyword>
<gene>
    <name evidence="2" type="ORF">GCM10011503_10110</name>
</gene>
<dbReference type="EMBL" id="BMKF01000001">
    <property type="protein sequence ID" value="GGB63392.1"/>
    <property type="molecule type" value="Genomic_DNA"/>
</dbReference>
<dbReference type="Proteomes" id="UP000628854">
    <property type="component" value="Unassembled WGS sequence"/>
</dbReference>
<protein>
    <submittedName>
        <fullName evidence="2">Uncharacterized protein</fullName>
    </submittedName>
</protein>
<organism evidence="2 3">
    <name type="scientific">Henriciella pelagia</name>
    <dbReference type="NCBI Taxonomy" id="1977912"/>
    <lineage>
        <taxon>Bacteria</taxon>
        <taxon>Pseudomonadati</taxon>
        <taxon>Pseudomonadota</taxon>
        <taxon>Alphaproteobacteria</taxon>
        <taxon>Hyphomonadales</taxon>
        <taxon>Hyphomonadaceae</taxon>
        <taxon>Henriciella</taxon>
    </lineage>
</organism>
<comment type="caution">
    <text evidence="2">The sequence shown here is derived from an EMBL/GenBank/DDBJ whole genome shotgun (WGS) entry which is preliminary data.</text>
</comment>
<feature type="transmembrane region" description="Helical" evidence="1">
    <location>
        <begin position="37"/>
        <end position="55"/>
    </location>
</feature>
<dbReference type="RefSeq" id="WP_084391573.1">
    <property type="nucleotide sequence ID" value="NZ_BMKF01000001.1"/>
</dbReference>